<protein>
    <submittedName>
        <fullName evidence="1">Uncharacterized protein</fullName>
    </submittedName>
</protein>
<dbReference type="EMBL" id="BPQH01000003">
    <property type="protein sequence ID" value="GJD48582.1"/>
    <property type="molecule type" value="Genomic_DNA"/>
</dbReference>
<dbReference type="Proteomes" id="UP001055167">
    <property type="component" value="Unassembled WGS sequence"/>
</dbReference>
<accession>A0ABQ4QTC9</accession>
<proteinExistence type="predicted"/>
<dbReference type="RefSeq" id="WP_128562756.1">
    <property type="nucleotide sequence ID" value="NZ_BPQH01000003.1"/>
</dbReference>
<evidence type="ECO:0000313" key="1">
    <source>
        <dbReference type="EMBL" id="GJD48582.1"/>
    </source>
</evidence>
<comment type="caution">
    <text evidence="1">The sequence shown here is derived from an EMBL/GenBank/DDBJ whole genome shotgun (WGS) entry which is preliminary data.</text>
</comment>
<reference evidence="1" key="2">
    <citation type="submission" date="2021-08" db="EMBL/GenBank/DDBJ databases">
        <authorList>
            <person name="Tani A."/>
            <person name="Ola A."/>
            <person name="Ogura Y."/>
            <person name="Katsura K."/>
            <person name="Hayashi T."/>
        </authorList>
    </citation>
    <scope>NUCLEOTIDE SEQUENCE</scope>
    <source>
        <strain evidence="1">KCTC 52305</strain>
    </source>
</reference>
<gene>
    <name evidence="1" type="ORF">OPKNFCMD_1304</name>
</gene>
<keyword evidence="2" id="KW-1185">Reference proteome</keyword>
<evidence type="ECO:0000313" key="2">
    <source>
        <dbReference type="Proteomes" id="UP001055167"/>
    </source>
</evidence>
<sequence length="65" mass="6993">MPEHDIRDIAVAALSLQVTMLRVLAQKGLLDDQDVSAIGHSAIQDVVSLPNAAEVEAVIRSVFRV</sequence>
<name>A0ABQ4QTC9_9HYPH</name>
<organism evidence="1 2">
    <name type="scientific">Methylobacterium crusticola</name>
    <dbReference type="NCBI Taxonomy" id="1697972"/>
    <lineage>
        <taxon>Bacteria</taxon>
        <taxon>Pseudomonadati</taxon>
        <taxon>Pseudomonadota</taxon>
        <taxon>Alphaproteobacteria</taxon>
        <taxon>Hyphomicrobiales</taxon>
        <taxon>Methylobacteriaceae</taxon>
        <taxon>Methylobacterium</taxon>
    </lineage>
</organism>
<reference evidence="1" key="1">
    <citation type="journal article" date="2021" name="Front. Microbiol.">
        <title>Comprehensive Comparative Genomics and Phenotyping of Methylobacterium Species.</title>
        <authorList>
            <person name="Alessa O."/>
            <person name="Ogura Y."/>
            <person name="Fujitani Y."/>
            <person name="Takami H."/>
            <person name="Hayashi T."/>
            <person name="Sahin N."/>
            <person name="Tani A."/>
        </authorList>
    </citation>
    <scope>NUCLEOTIDE SEQUENCE</scope>
    <source>
        <strain evidence="1">KCTC 52305</strain>
    </source>
</reference>